<name>A0A2B7Y353_POLH7</name>
<evidence type="ECO:0000313" key="3">
    <source>
        <dbReference type="Proteomes" id="UP000224634"/>
    </source>
</evidence>
<keyword evidence="3" id="KW-1185">Reference proteome</keyword>
<dbReference type="Gene3D" id="1.25.40.20">
    <property type="entry name" value="Ankyrin repeat-containing domain"/>
    <property type="match status" value="1"/>
</dbReference>
<dbReference type="InterPro" id="IPR036770">
    <property type="entry name" value="Ankyrin_rpt-contain_sf"/>
</dbReference>
<sequence>MVSLKALVAVVAINTISAVTAAPAPVPAPAPKAAEAAALAESAIIRFCSNVKFSGVCSFDSVELGNCKNVPNDWDNRISSIESLDRKHHKCTWYLQTTFPVPTIDILLKVGADVETSIAEENMTALRVAVAMQLEGPMGVLLQRRAILKACYQRGGALTIIIVACNADPRIAQMLIDRGANMMAATEDGETLMHSAALVENLETVKYQCIDVKT</sequence>
<dbReference type="SUPFAM" id="SSF48403">
    <property type="entry name" value="Ankyrin repeat"/>
    <property type="match status" value="1"/>
</dbReference>
<dbReference type="Proteomes" id="UP000224634">
    <property type="component" value="Unassembled WGS sequence"/>
</dbReference>
<evidence type="ECO:0000313" key="2">
    <source>
        <dbReference type="EMBL" id="PGH15268.1"/>
    </source>
</evidence>
<organism evidence="2 3">
    <name type="scientific">Polytolypa hystricis (strain UAMH7299)</name>
    <dbReference type="NCBI Taxonomy" id="1447883"/>
    <lineage>
        <taxon>Eukaryota</taxon>
        <taxon>Fungi</taxon>
        <taxon>Dikarya</taxon>
        <taxon>Ascomycota</taxon>
        <taxon>Pezizomycotina</taxon>
        <taxon>Eurotiomycetes</taxon>
        <taxon>Eurotiomycetidae</taxon>
        <taxon>Onygenales</taxon>
        <taxon>Onygenales incertae sedis</taxon>
        <taxon>Polytolypa</taxon>
    </lineage>
</organism>
<reference evidence="2 3" key="1">
    <citation type="submission" date="2017-10" db="EMBL/GenBank/DDBJ databases">
        <title>Comparative genomics in systemic dimorphic fungi from Ajellomycetaceae.</title>
        <authorList>
            <person name="Munoz J.F."/>
            <person name="Mcewen J.G."/>
            <person name="Clay O.K."/>
            <person name="Cuomo C.A."/>
        </authorList>
    </citation>
    <scope>NUCLEOTIDE SEQUENCE [LARGE SCALE GENOMIC DNA]</scope>
    <source>
        <strain evidence="2 3">UAMH7299</strain>
    </source>
</reference>
<dbReference type="EMBL" id="PDNA01000084">
    <property type="protein sequence ID" value="PGH15268.1"/>
    <property type="molecule type" value="Genomic_DNA"/>
</dbReference>
<comment type="caution">
    <text evidence="2">The sequence shown here is derived from an EMBL/GenBank/DDBJ whole genome shotgun (WGS) entry which is preliminary data.</text>
</comment>
<dbReference type="AlphaFoldDB" id="A0A2B7Y353"/>
<keyword evidence="1" id="KW-0732">Signal</keyword>
<feature type="signal peptide" evidence="1">
    <location>
        <begin position="1"/>
        <end position="21"/>
    </location>
</feature>
<gene>
    <name evidence="2" type="ORF">AJ80_05621</name>
</gene>
<feature type="chain" id="PRO_5012812440" evidence="1">
    <location>
        <begin position="22"/>
        <end position="214"/>
    </location>
</feature>
<protein>
    <submittedName>
        <fullName evidence="2">Uncharacterized protein</fullName>
    </submittedName>
</protein>
<dbReference type="OrthoDB" id="2910287at2759"/>
<accession>A0A2B7Y353</accession>
<proteinExistence type="predicted"/>
<evidence type="ECO:0000256" key="1">
    <source>
        <dbReference type="SAM" id="SignalP"/>
    </source>
</evidence>